<organism evidence="2 3">
    <name type="scientific">Triangularia setosa</name>
    <dbReference type="NCBI Taxonomy" id="2587417"/>
    <lineage>
        <taxon>Eukaryota</taxon>
        <taxon>Fungi</taxon>
        <taxon>Dikarya</taxon>
        <taxon>Ascomycota</taxon>
        <taxon>Pezizomycotina</taxon>
        <taxon>Sordariomycetes</taxon>
        <taxon>Sordariomycetidae</taxon>
        <taxon>Sordariales</taxon>
        <taxon>Podosporaceae</taxon>
        <taxon>Triangularia</taxon>
    </lineage>
</organism>
<protein>
    <submittedName>
        <fullName evidence="2">Uncharacterized protein</fullName>
    </submittedName>
</protein>
<name>A0AAN7A629_9PEZI</name>
<feature type="compositionally biased region" description="Basic and acidic residues" evidence="1">
    <location>
        <begin position="1"/>
        <end position="10"/>
    </location>
</feature>
<reference evidence="2" key="1">
    <citation type="journal article" date="2023" name="Mol. Phylogenet. Evol.">
        <title>Genome-scale phylogeny and comparative genomics of the fungal order Sordariales.</title>
        <authorList>
            <person name="Hensen N."/>
            <person name="Bonometti L."/>
            <person name="Westerberg I."/>
            <person name="Brannstrom I.O."/>
            <person name="Guillou S."/>
            <person name="Cros-Aarteil S."/>
            <person name="Calhoun S."/>
            <person name="Haridas S."/>
            <person name="Kuo A."/>
            <person name="Mondo S."/>
            <person name="Pangilinan J."/>
            <person name="Riley R."/>
            <person name="LaButti K."/>
            <person name="Andreopoulos B."/>
            <person name="Lipzen A."/>
            <person name="Chen C."/>
            <person name="Yan M."/>
            <person name="Daum C."/>
            <person name="Ng V."/>
            <person name="Clum A."/>
            <person name="Steindorff A."/>
            <person name="Ohm R.A."/>
            <person name="Martin F."/>
            <person name="Silar P."/>
            <person name="Natvig D.O."/>
            <person name="Lalanne C."/>
            <person name="Gautier V."/>
            <person name="Ament-Velasquez S.L."/>
            <person name="Kruys A."/>
            <person name="Hutchinson M.I."/>
            <person name="Powell A.J."/>
            <person name="Barry K."/>
            <person name="Miller A.N."/>
            <person name="Grigoriev I.V."/>
            <person name="Debuchy R."/>
            <person name="Gladieux P."/>
            <person name="Hiltunen Thoren M."/>
            <person name="Johannesson H."/>
        </authorList>
    </citation>
    <scope>NUCLEOTIDE SEQUENCE</scope>
    <source>
        <strain evidence="2">CBS 892.96</strain>
    </source>
</reference>
<gene>
    <name evidence="2" type="ORF">QBC36DRAFT_5508</name>
</gene>
<dbReference type="EMBL" id="MU866190">
    <property type="protein sequence ID" value="KAK4176631.1"/>
    <property type="molecule type" value="Genomic_DNA"/>
</dbReference>
<accession>A0AAN7A629</accession>
<dbReference type="AlphaFoldDB" id="A0AAN7A629"/>
<feature type="compositionally biased region" description="Low complexity" evidence="1">
    <location>
        <begin position="69"/>
        <end position="86"/>
    </location>
</feature>
<evidence type="ECO:0000313" key="2">
    <source>
        <dbReference type="EMBL" id="KAK4176631.1"/>
    </source>
</evidence>
<feature type="region of interest" description="Disordered" evidence="1">
    <location>
        <begin position="1"/>
        <end position="288"/>
    </location>
</feature>
<evidence type="ECO:0000313" key="3">
    <source>
        <dbReference type="Proteomes" id="UP001302321"/>
    </source>
</evidence>
<feature type="compositionally biased region" description="Basic and acidic residues" evidence="1">
    <location>
        <begin position="160"/>
        <end position="172"/>
    </location>
</feature>
<evidence type="ECO:0000256" key="1">
    <source>
        <dbReference type="SAM" id="MobiDB-lite"/>
    </source>
</evidence>
<dbReference type="Proteomes" id="UP001302321">
    <property type="component" value="Unassembled WGS sequence"/>
</dbReference>
<feature type="compositionally biased region" description="Basic residues" evidence="1">
    <location>
        <begin position="255"/>
        <end position="267"/>
    </location>
</feature>
<sequence>MSGEAEKVTHQELGLAPPASSTDVGETPKTTGISSVANGDVDPKTAGENGKAGQVTPAAPAGSVEPLIAAPSSTAPAPASSSLAELESSKEHLASSTTEPSGQPKAICTEPVTSPVAPTIASIDTVTNGITEDAADTTDTPQKTAEAVAPDASAKPTETVPDKVEEDAKNDIVAHVPVVSANGNTRDNDIEMGEAPTAPDDAGAAKAVENAPSLGSGKRKAEEAFEDSNGDLGEMQAQPEVSTTNAVNEDVIPAKRPRPGRPRKQQKERKILTPVGRTARKTRSQGPV</sequence>
<feature type="compositionally biased region" description="Basic residues" evidence="1">
    <location>
        <begin position="278"/>
        <end position="288"/>
    </location>
</feature>
<comment type="caution">
    <text evidence="2">The sequence shown here is derived from an EMBL/GenBank/DDBJ whole genome shotgun (WGS) entry which is preliminary data.</text>
</comment>
<keyword evidence="3" id="KW-1185">Reference proteome</keyword>
<reference evidence="2" key="2">
    <citation type="submission" date="2023-05" db="EMBL/GenBank/DDBJ databases">
        <authorList>
            <consortium name="Lawrence Berkeley National Laboratory"/>
            <person name="Steindorff A."/>
            <person name="Hensen N."/>
            <person name="Bonometti L."/>
            <person name="Westerberg I."/>
            <person name="Brannstrom I.O."/>
            <person name="Guillou S."/>
            <person name="Cros-Aarteil S."/>
            <person name="Calhoun S."/>
            <person name="Haridas S."/>
            <person name="Kuo A."/>
            <person name="Mondo S."/>
            <person name="Pangilinan J."/>
            <person name="Riley R."/>
            <person name="Labutti K."/>
            <person name="Andreopoulos B."/>
            <person name="Lipzen A."/>
            <person name="Chen C."/>
            <person name="Yanf M."/>
            <person name="Daum C."/>
            <person name="Ng V."/>
            <person name="Clum A."/>
            <person name="Ohm R."/>
            <person name="Martin F."/>
            <person name="Silar P."/>
            <person name="Natvig D."/>
            <person name="Lalanne C."/>
            <person name="Gautier V."/>
            <person name="Ament-Velasquez S.L."/>
            <person name="Kruys A."/>
            <person name="Hutchinson M.I."/>
            <person name="Powell A.J."/>
            <person name="Barry K."/>
            <person name="Miller A.N."/>
            <person name="Grigoriev I.V."/>
            <person name="Debuchy R."/>
            <person name="Gladieux P."/>
            <person name="Thoren M.H."/>
            <person name="Johannesson H."/>
        </authorList>
    </citation>
    <scope>NUCLEOTIDE SEQUENCE</scope>
    <source>
        <strain evidence="2">CBS 892.96</strain>
    </source>
</reference>
<proteinExistence type="predicted"/>
<feature type="compositionally biased region" description="Polar residues" evidence="1">
    <location>
        <begin position="19"/>
        <end position="37"/>
    </location>
</feature>